<sequence length="549" mass="62604">MCYIQVIHFTKCETRRQAIINAVTGQAVYHPLEPPPPCEHHDPYGRTECPYHGLCCKPGQIAVCYAKKPNDVCRGWQAYHRVIHPMHMDTSDLPYQMKEIEDWDELECNTDIFAYEEDIRGQFFDVGASMYELATQGDRIVQYVLNRLTNSAQEEANLVQQHGALYNDWMIFNDELSRLTEAWEILASVGSMEVCPASLLRVHPWRNIFQDCLTRRTKFRQFNCIPFQWLDNIELQDDILHWHPSYRQRRPPSPPREPSVDLLLQSPYSPRRREAEIQARVEAQNQPYPGDWTDIIDQVPRQQQASTSVRRASAALTREGAPSPESIPSPYSGSASHLIAISDDEDSKDEEAHGDQPTTPIGPPQQSPTAITREVIDLTLEESLPMANASGNPSPGEIPPGSAASTFVGIDTPPHIIPYGQEPDMDWKEVYWNQPATTIDSPKVSPTRIPHVFAHPSPAKTPPTVNITSYDGITENPLDDEFDEWCEYDFVGTEEPAAQEFLHVPAPFKLEPAPRIPSWRTKGKRRWSDIVKEAVYEDFERQVKRRRIC</sequence>
<organism evidence="2 3">
    <name type="scientific">Fusarium austroafricanum</name>
    <dbReference type="NCBI Taxonomy" id="2364996"/>
    <lineage>
        <taxon>Eukaryota</taxon>
        <taxon>Fungi</taxon>
        <taxon>Dikarya</taxon>
        <taxon>Ascomycota</taxon>
        <taxon>Pezizomycotina</taxon>
        <taxon>Sordariomycetes</taxon>
        <taxon>Hypocreomycetidae</taxon>
        <taxon>Hypocreales</taxon>
        <taxon>Nectriaceae</taxon>
        <taxon>Fusarium</taxon>
        <taxon>Fusarium concolor species complex</taxon>
    </lineage>
</organism>
<gene>
    <name evidence="2" type="ORF">F53441_5543</name>
</gene>
<protein>
    <submittedName>
        <fullName evidence="2">Uncharacterized protein</fullName>
    </submittedName>
</protein>
<accession>A0A8H4KKH8</accession>
<evidence type="ECO:0000256" key="1">
    <source>
        <dbReference type="SAM" id="MobiDB-lite"/>
    </source>
</evidence>
<feature type="compositionally biased region" description="Polar residues" evidence="1">
    <location>
        <begin position="300"/>
        <end position="310"/>
    </location>
</feature>
<reference evidence="2" key="1">
    <citation type="submission" date="2020-01" db="EMBL/GenBank/DDBJ databases">
        <title>Identification and distribution of gene clusters putatively required for synthesis of sphingolipid metabolism inhibitors in phylogenetically diverse species of the filamentous fungus Fusarium.</title>
        <authorList>
            <person name="Kim H.-S."/>
            <person name="Busman M."/>
            <person name="Brown D.W."/>
            <person name="Divon H."/>
            <person name="Uhlig S."/>
            <person name="Proctor R.H."/>
        </authorList>
    </citation>
    <scope>NUCLEOTIDE SEQUENCE</scope>
    <source>
        <strain evidence="2">NRRL 53441</strain>
    </source>
</reference>
<dbReference type="AlphaFoldDB" id="A0A8H4KKH8"/>
<dbReference type="Proteomes" id="UP000605986">
    <property type="component" value="Unassembled WGS sequence"/>
</dbReference>
<feature type="region of interest" description="Disordered" evidence="1">
    <location>
        <begin position="245"/>
        <end position="267"/>
    </location>
</feature>
<dbReference type="OrthoDB" id="5076406at2759"/>
<keyword evidence="3" id="KW-1185">Reference proteome</keyword>
<comment type="caution">
    <text evidence="2">The sequence shown here is derived from an EMBL/GenBank/DDBJ whole genome shotgun (WGS) entry which is preliminary data.</text>
</comment>
<dbReference type="EMBL" id="JAADJG010000218">
    <property type="protein sequence ID" value="KAF4451451.1"/>
    <property type="molecule type" value="Genomic_DNA"/>
</dbReference>
<evidence type="ECO:0000313" key="3">
    <source>
        <dbReference type="Proteomes" id="UP000605986"/>
    </source>
</evidence>
<evidence type="ECO:0000313" key="2">
    <source>
        <dbReference type="EMBL" id="KAF4451451.1"/>
    </source>
</evidence>
<feature type="region of interest" description="Disordered" evidence="1">
    <location>
        <begin position="300"/>
        <end position="369"/>
    </location>
</feature>
<proteinExistence type="predicted"/>
<name>A0A8H4KKH8_9HYPO</name>